<reference evidence="2" key="1">
    <citation type="submission" date="2021-01" db="EMBL/GenBank/DDBJ databases">
        <title>Whole genome shotgun sequence of Planobispora takensis NBRC 109077.</title>
        <authorList>
            <person name="Komaki H."/>
            <person name="Tamura T."/>
        </authorList>
    </citation>
    <scope>NUCLEOTIDE SEQUENCE</scope>
    <source>
        <strain evidence="2">NBRC 109077</strain>
    </source>
</reference>
<evidence type="ECO:0000256" key="1">
    <source>
        <dbReference type="SAM" id="MobiDB-lite"/>
    </source>
</evidence>
<name>A0A8J3WWS5_9ACTN</name>
<protein>
    <submittedName>
        <fullName evidence="2">Uncharacterized protein</fullName>
    </submittedName>
</protein>
<comment type="caution">
    <text evidence="2">The sequence shown here is derived from an EMBL/GenBank/DDBJ whole genome shotgun (WGS) entry which is preliminary data.</text>
</comment>
<feature type="compositionally biased region" description="Basic and acidic residues" evidence="1">
    <location>
        <begin position="166"/>
        <end position="175"/>
    </location>
</feature>
<accession>A0A8J3WWS5</accession>
<keyword evidence="3" id="KW-1185">Reference proteome</keyword>
<feature type="region of interest" description="Disordered" evidence="1">
    <location>
        <begin position="135"/>
        <end position="175"/>
    </location>
</feature>
<evidence type="ECO:0000313" key="3">
    <source>
        <dbReference type="Proteomes" id="UP000634476"/>
    </source>
</evidence>
<evidence type="ECO:0000313" key="2">
    <source>
        <dbReference type="EMBL" id="GII04118.1"/>
    </source>
</evidence>
<organism evidence="2 3">
    <name type="scientific">Planobispora takensis</name>
    <dbReference type="NCBI Taxonomy" id="1367882"/>
    <lineage>
        <taxon>Bacteria</taxon>
        <taxon>Bacillati</taxon>
        <taxon>Actinomycetota</taxon>
        <taxon>Actinomycetes</taxon>
        <taxon>Streptosporangiales</taxon>
        <taxon>Streptosporangiaceae</taxon>
        <taxon>Planobispora</taxon>
    </lineage>
</organism>
<dbReference type="AlphaFoldDB" id="A0A8J3WWS5"/>
<dbReference type="EMBL" id="BOOK01000046">
    <property type="protein sequence ID" value="GII04118.1"/>
    <property type="molecule type" value="Genomic_DNA"/>
</dbReference>
<sequence>MAAPSAVRDFRRCCLGRTASAFGDAPTPLAIAFTVLHLTGSAFFNPAAVGPVPWPVGRRHRQAADSPPVISRNATSILALGTAGALAAPAGAGATEVAGRSWPGLWIVHVCLTNMIAVSPILVLGPYVDEPLGRSLPPEIRSASPPGSPVLRRPQPDRPPGCARAVRKEGAPTSR</sequence>
<gene>
    <name evidence="2" type="ORF">Pta02_61260</name>
</gene>
<dbReference type="Proteomes" id="UP000634476">
    <property type="component" value="Unassembled WGS sequence"/>
</dbReference>
<proteinExistence type="predicted"/>